<gene>
    <name evidence="9" type="ORF">TorRG33x02_162720</name>
</gene>
<comment type="caution">
    <text evidence="9">The sequence shown here is derived from an EMBL/GenBank/DDBJ whole genome shotgun (WGS) entry which is preliminary data.</text>
</comment>
<keyword evidence="5" id="KW-0677">Repeat</keyword>
<dbReference type="Proteomes" id="UP000237000">
    <property type="component" value="Unassembled WGS sequence"/>
</dbReference>
<keyword evidence="10" id="KW-1185">Reference proteome</keyword>
<evidence type="ECO:0000256" key="8">
    <source>
        <dbReference type="SAM" id="SignalP"/>
    </source>
</evidence>
<keyword evidence="3" id="KW-0433">Leucine-rich repeat</keyword>
<dbReference type="GO" id="GO:0005886">
    <property type="term" value="C:plasma membrane"/>
    <property type="evidence" value="ECO:0007669"/>
    <property type="project" value="UniProtKB-SubCell"/>
</dbReference>
<organism evidence="9 10">
    <name type="scientific">Trema orientale</name>
    <name type="common">Charcoal tree</name>
    <name type="synonym">Celtis orientalis</name>
    <dbReference type="NCBI Taxonomy" id="63057"/>
    <lineage>
        <taxon>Eukaryota</taxon>
        <taxon>Viridiplantae</taxon>
        <taxon>Streptophyta</taxon>
        <taxon>Embryophyta</taxon>
        <taxon>Tracheophyta</taxon>
        <taxon>Spermatophyta</taxon>
        <taxon>Magnoliopsida</taxon>
        <taxon>eudicotyledons</taxon>
        <taxon>Gunneridae</taxon>
        <taxon>Pentapetalae</taxon>
        <taxon>rosids</taxon>
        <taxon>fabids</taxon>
        <taxon>Rosales</taxon>
        <taxon>Cannabaceae</taxon>
        <taxon>Trema</taxon>
    </lineage>
</organism>
<evidence type="ECO:0000256" key="1">
    <source>
        <dbReference type="ARBA" id="ARBA00004236"/>
    </source>
</evidence>
<dbReference type="FunFam" id="3.80.10.10:FF:000299">
    <property type="entry name" value="Piriformospora indica-insensitive protein 2"/>
    <property type="match status" value="1"/>
</dbReference>
<dbReference type="InterPro" id="IPR051848">
    <property type="entry name" value="PGIP"/>
</dbReference>
<dbReference type="InterPro" id="IPR032675">
    <property type="entry name" value="LRR_dom_sf"/>
</dbReference>
<evidence type="ECO:0000256" key="5">
    <source>
        <dbReference type="ARBA" id="ARBA00022737"/>
    </source>
</evidence>
<evidence type="ECO:0000313" key="9">
    <source>
        <dbReference type="EMBL" id="PON87893.1"/>
    </source>
</evidence>
<dbReference type="FunFam" id="3.80.10.10:FF:000269">
    <property type="entry name" value="Piriformospora indica-insensitive protein 2"/>
    <property type="match status" value="1"/>
</dbReference>
<dbReference type="AlphaFoldDB" id="A0A2P5EQR8"/>
<proteinExistence type="predicted"/>
<dbReference type="GO" id="GO:0051707">
    <property type="term" value="P:response to other organism"/>
    <property type="evidence" value="ECO:0007669"/>
    <property type="project" value="UniProtKB-ARBA"/>
</dbReference>
<evidence type="ECO:0000256" key="2">
    <source>
        <dbReference type="ARBA" id="ARBA00022475"/>
    </source>
</evidence>
<reference evidence="10" key="1">
    <citation type="submission" date="2016-06" db="EMBL/GenBank/DDBJ databases">
        <title>Parallel loss of symbiosis genes in relatives of nitrogen-fixing non-legume Parasponia.</title>
        <authorList>
            <person name="Van Velzen R."/>
            <person name="Holmer R."/>
            <person name="Bu F."/>
            <person name="Rutten L."/>
            <person name="Van Zeijl A."/>
            <person name="Liu W."/>
            <person name="Santuari L."/>
            <person name="Cao Q."/>
            <person name="Sharma T."/>
            <person name="Shen D."/>
            <person name="Roswanjaya Y."/>
            <person name="Wardhani T."/>
            <person name="Kalhor M.S."/>
            <person name="Jansen J."/>
            <person name="Van den Hoogen J."/>
            <person name="Gungor B."/>
            <person name="Hartog M."/>
            <person name="Hontelez J."/>
            <person name="Verver J."/>
            <person name="Yang W.-C."/>
            <person name="Schijlen E."/>
            <person name="Repin R."/>
            <person name="Schilthuizen M."/>
            <person name="Schranz E."/>
            <person name="Heidstra R."/>
            <person name="Miyata K."/>
            <person name="Fedorova E."/>
            <person name="Kohlen W."/>
            <person name="Bisseling T."/>
            <person name="Smit S."/>
            <person name="Geurts R."/>
        </authorList>
    </citation>
    <scope>NUCLEOTIDE SEQUENCE [LARGE SCALE GENOMIC DNA]</scope>
    <source>
        <strain evidence="10">cv. RG33-2</strain>
    </source>
</reference>
<dbReference type="InParanoid" id="A0A2P5EQR8"/>
<feature type="signal peptide" evidence="8">
    <location>
        <begin position="1"/>
        <end position="20"/>
    </location>
</feature>
<dbReference type="Pfam" id="PF13855">
    <property type="entry name" value="LRR_8"/>
    <property type="match status" value="2"/>
</dbReference>
<dbReference type="EMBL" id="JXTC01000111">
    <property type="protein sequence ID" value="PON87893.1"/>
    <property type="molecule type" value="Genomic_DNA"/>
</dbReference>
<comment type="subcellular location">
    <subcellularLocation>
        <location evidence="1">Cell membrane</location>
    </subcellularLocation>
</comment>
<evidence type="ECO:0000313" key="10">
    <source>
        <dbReference type="Proteomes" id="UP000237000"/>
    </source>
</evidence>
<dbReference type="Pfam" id="PF00560">
    <property type="entry name" value="LRR_1"/>
    <property type="match status" value="2"/>
</dbReference>
<dbReference type="InterPro" id="IPR001611">
    <property type="entry name" value="Leu-rich_rpt"/>
</dbReference>
<evidence type="ECO:0000256" key="4">
    <source>
        <dbReference type="ARBA" id="ARBA00022729"/>
    </source>
</evidence>
<feature type="chain" id="PRO_5015127321" evidence="8">
    <location>
        <begin position="21"/>
        <end position="479"/>
    </location>
</feature>
<keyword evidence="2" id="KW-1003">Cell membrane</keyword>
<feature type="compositionally biased region" description="Basic and acidic residues" evidence="7">
    <location>
        <begin position="432"/>
        <end position="446"/>
    </location>
</feature>
<dbReference type="SUPFAM" id="SSF52058">
    <property type="entry name" value="L domain-like"/>
    <property type="match status" value="1"/>
</dbReference>
<feature type="region of interest" description="Disordered" evidence="7">
    <location>
        <begin position="423"/>
        <end position="446"/>
    </location>
</feature>
<evidence type="ECO:0000256" key="6">
    <source>
        <dbReference type="ARBA" id="ARBA00023136"/>
    </source>
</evidence>
<dbReference type="OrthoDB" id="676979at2759"/>
<dbReference type="InterPro" id="IPR003591">
    <property type="entry name" value="Leu-rich_rpt_typical-subtyp"/>
</dbReference>
<dbReference type="PANTHER" id="PTHR48059:SF30">
    <property type="entry name" value="OS06G0587000 PROTEIN"/>
    <property type="match status" value="1"/>
</dbReference>
<dbReference type="SMART" id="SM00369">
    <property type="entry name" value="LRR_TYP"/>
    <property type="match status" value="6"/>
</dbReference>
<keyword evidence="4 8" id="KW-0732">Signal</keyword>
<evidence type="ECO:0000256" key="3">
    <source>
        <dbReference type="ARBA" id="ARBA00022614"/>
    </source>
</evidence>
<accession>A0A2P5EQR8</accession>
<sequence>MASLSFFLVGFLVLASEVSSLQKNSDGFEMEMETEELLGLFDVMDALLDDPDWAKAHPQPCSETPWPGVQCEIGQDPPFFFHVTKIHIGPDILNPPCKISARISDSLVKLPFLKTFSIFNCFLTSQVTLSSAVFGSLSSLEHLALESNPTLSGGIPSSLAKVASLRVLSLSQNSLEGEIPKEFGEMVILEQLDLSYNNLSGEVPEEIGGMENLTILDLSWNSLEGQLPSAWGQLELLQKVDLGSNKLVGSIPPDLGKLKRLVLLDLSNNLLNGPIPETLSGLDNLEYLMADHNPLNTGIPQFIGQLKKLQTMSFSGCGLTGTLPNSLTPLKHLSSLSLDNNSLTGTIPPNLGTIPSLDQLNLSYNKLSGEVLLPEDFIERLGKRLDIRGNNGLCTSSQLNQRKVSLYLEAPVCLHETTEPRNGNTLAWQHSNESERTKPSEDRLKESSNGSIVASKSLLFTYFFSEFLSVYILLFLKVI</sequence>
<dbReference type="Gene3D" id="3.80.10.10">
    <property type="entry name" value="Ribonuclease Inhibitor"/>
    <property type="match status" value="3"/>
</dbReference>
<keyword evidence="6" id="KW-0472">Membrane</keyword>
<evidence type="ECO:0000256" key="7">
    <source>
        <dbReference type="SAM" id="MobiDB-lite"/>
    </source>
</evidence>
<dbReference type="STRING" id="63057.A0A2P5EQR8"/>
<dbReference type="PRINTS" id="PR00019">
    <property type="entry name" value="LEURICHRPT"/>
</dbReference>
<name>A0A2P5EQR8_TREOI</name>
<dbReference type="PANTHER" id="PTHR48059">
    <property type="entry name" value="POLYGALACTURONASE INHIBITOR 1"/>
    <property type="match status" value="1"/>
</dbReference>
<protein>
    <submittedName>
        <fullName evidence="9">LRR domain containing protein</fullName>
    </submittedName>
</protein>